<proteinExistence type="predicted"/>
<dbReference type="InterPro" id="IPR007816">
    <property type="entry name" value="ResB-like_domain"/>
</dbReference>
<feature type="domain" description="ResB-like" evidence="7">
    <location>
        <begin position="66"/>
        <end position="417"/>
    </location>
</feature>
<name>N4WSL6_9BACI</name>
<dbReference type="RefSeq" id="WP_003466237.1">
    <property type="nucleotide sequence ID" value="NZ_APML01000019.1"/>
</dbReference>
<keyword evidence="4 6" id="KW-1133">Transmembrane helix</keyword>
<comment type="subcellular location">
    <subcellularLocation>
        <location evidence="1">Membrane</location>
        <topology evidence="1">Multi-pass membrane protein</topology>
    </subcellularLocation>
</comment>
<reference evidence="8 9" key="1">
    <citation type="submission" date="2013-03" db="EMBL/GenBank/DDBJ databases">
        <title>Draft genome sequence of Gracibacillus halophilus YIM-C55.5, a moderately halophilic and thermophilic organism from the Xiaochaidamu salt lake.</title>
        <authorList>
            <person name="Sugumar T."/>
            <person name="Polireddy D.R."/>
            <person name="Antony A."/>
            <person name="Madhava Y.R."/>
            <person name="Sivakumar N."/>
        </authorList>
    </citation>
    <scope>NUCLEOTIDE SEQUENCE [LARGE SCALE GENOMIC DNA]</scope>
    <source>
        <strain evidence="8 9">YIM-C55.5</strain>
    </source>
</reference>
<dbReference type="OrthoDB" id="9770923at2"/>
<sequence>MSDYICNACGQHNKEGTTICSSCGKPLDHEQSTKLLNMRYDGTAIRSKTRNRSIVDKVWNFFSSIKVGVTLIAIALIASAIGTIYPQEMYIPATVEPLEHYRDQYGISGQIYYQLGFHELYSSWWYMLIIGMIGISIFIVSLDRGIPLYKALKYQKVKRHQKFLTRQKLFREYENVSNQDKKTFVQNLKKRRYRIREDNGHILAEKGRFSRWGPYVNHTGLIIFLIGTLLRFLPFMHVDDMLWVREGETAVIPHTNQEYYLENNNFTVEFYGESEEDAKYEESLENVNQPIPKHFQTDAVIYRDTSMVTGADPELKKVKKGKIVLNEPMSINGLTLYQNSYQLNEFQSMSFNLHKKDDQSEESIGSFTVDLTEPKKRYTFDNGFEILLDEYFPEYEIVDGEPESVSNYPRNPGFVFLVYPPDSEEPEVSFLSIGRNIDPTNENQYKLSLADFEVRNVTGLSVKKDYTLPIVGLGAIIFMIGVVQGMYWHHRRIWIHPDDNRLLVAAHTNKNWFGLRKEFEKSIDHTNFSMIVDQEEEKEDNQ</sequence>
<dbReference type="PATRIC" id="fig|1308866.3.peg.1041"/>
<keyword evidence="9" id="KW-1185">Reference proteome</keyword>
<feature type="domain" description="ResB-like" evidence="7">
    <location>
        <begin position="440"/>
        <end position="520"/>
    </location>
</feature>
<keyword evidence="3" id="KW-0201">Cytochrome c-type biogenesis</keyword>
<dbReference type="PANTHER" id="PTHR31566">
    <property type="entry name" value="CYTOCHROME C BIOGENESIS PROTEIN CCS1, CHLOROPLASTIC"/>
    <property type="match status" value="1"/>
</dbReference>
<evidence type="ECO:0000256" key="3">
    <source>
        <dbReference type="ARBA" id="ARBA00022748"/>
    </source>
</evidence>
<dbReference type="EMBL" id="APML01000019">
    <property type="protein sequence ID" value="ENH97375.1"/>
    <property type="molecule type" value="Genomic_DNA"/>
</dbReference>
<feature type="transmembrane region" description="Helical" evidence="6">
    <location>
        <begin position="58"/>
        <end position="85"/>
    </location>
</feature>
<gene>
    <name evidence="8" type="ORF">J416_05153</name>
</gene>
<dbReference type="STRING" id="1308866.J416_05153"/>
<feature type="transmembrane region" description="Helical" evidence="6">
    <location>
        <begin position="124"/>
        <end position="142"/>
    </location>
</feature>
<dbReference type="InterPro" id="IPR023494">
    <property type="entry name" value="Cyt_c_bgen_Ccs1/CcsB/ResB"/>
</dbReference>
<feature type="transmembrane region" description="Helical" evidence="6">
    <location>
        <begin position="466"/>
        <end position="488"/>
    </location>
</feature>
<evidence type="ECO:0000313" key="9">
    <source>
        <dbReference type="Proteomes" id="UP000012283"/>
    </source>
</evidence>
<evidence type="ECO:0000313" key="8">
    <source>
        <dbReference type="EMBL" id="ENH97375.1"/>
    </source>
</evidence>
<comment type="caution">
    <text evidence="8">The sequence shown here is derived from an EMBL/GenBank/DDBJ whole genome shotgun (WGS) entry which is preliminary data.</text>
</comment>
<evidence type="ECO:0000256" key="5">
    <source>
        <dbReference type="ARBA" id="ARBA00023136"/>
    </source>
</evidence>
<keyword evidence="2 6" id="KW-0812">Transmembrane</keyword>
<evidence type="ECO:0000256" key="1">
    <source>
        <dbReference type="ARBA" id="ARBA00004141"/>
    </source>
</evidence>
<keyword evidence="5 6" id="KW-0472">Membrane</keyword>
<organism evidence="8 9">
    <name type="scientific">Gracilibacillus halophilus YIM-C55.5</name>
    <dbReference type="NCBI Taxonomy" id="1308866"/>
    <lineage>
        <taxon>Bacteria</taxon>
        <taxon>Bacillati</taxon>
        <taxon>Bacillota</taxon>
        <taxon>Bacilli</taxon>
        <taxon>Bacillales</taxon>
        <taxon>Bacillaceae</taxon>
        <taxon>Gracilibacillus</taxon>
    </lineage>
</organism>
<evidence type="ECO:0000256" key="2">
    <source>
        <dbReference type="ARBA" id="ARBA00022692"/>
    </source>
</evidence>
<protein>
    <submittedName>
        <fullName evidence="8">Cytochrome c biogenesis protein ResB</fullName>
    </submittedName>
</protein>
<evidence type="ECO:0000256" key="4">
    <source>
        <dbReference type="ARBA" id="ARBA00022989"/>
    </source>
</evidence>
<dbReference type="Pfam" id="PF05140">
    <property type="entry name" value="ResB"/>
    <property type="match status" value="2"/>
</dbReference>
<dbReference type="PANTHER" id="PTHR31566:SF0">
    <property type="entry name" value="CYTOCHROME C BIOGENESIS PROTEIN CCS1, CHLOROPLASTIC"/>
    <property type="match status" value="1"/>
</dbReference>
<evidence type="ECO:0000259" key="7">
    <source>
        <dbReference type="Pfam" id="PF05140"/>
    </source>
</evidence>
<dbReference type="AlphaFoldDB" id="N4WSL6"/>
<dbReference type="Proteomes" id="UP000012283">
    <property type="component" value="Unassembled WGS sequence"/>
</dbReference>
<accession>N4WSL6</accession>
<dbReference type="GO" id="GO:0017004">
    <property type="term" value="P:cytochrome complex assembly"/>
    <property type="evidence" value="ECO:0007669"/>
    <property type="project" value="UniProtKB-KW"/>
</dbReference>
<dbReference type="eggNOG" id="COG1333">
    <property type="taxonomic scope" value="Bacteria"/>
</dbReference>
<feature type="transmembrane region" description="Helical" evidence="6">
    <location>
        <begin position="215"/>
        <end position="233"/>
    </location>
</feature>
<evidence type="ECO:0000256" key="6">
    <source>
        <dbReference type="SAM" id="Phobius"/>
    </source>
</evidence>
<dbReference type="GO" id="GO:0016020">
    <property type="term" value="C:membrane"/>
    <property type="evidence" value="ECO:0007669"/>
    <property type="project" value="UniProtKB-SubCell"/>
</dbReference>